<dbReference type="SUPFAM" id="SSF46785">
    <property type="entry name" value="Winged helix' DNA-binding domain"/>
    <property type="match status" value="1"/>
</dbReference>
<name>A0A3E0JBQ7_9BACI</name>
<keyword evidence="2" id="KW-1185">Reference proteome</keyword>
<reference evidence="1 2" key="1">
    <citation type="submission" date="2018-08" db="EMBL/GenBank/DDBJ databases">
        <title>Genome sequence of Halobacillus trueperi KCTC 3686.</title>
        <authorList>
            <person name="Cho K.H."/>
            <person name="Kwak M.-J."/>
            <person name="Kim B.-Y."/>
            <person name="Chun J."/>
        </authorList>
    </citation>
    <scope>NUCLEOTIDE SEQUENCE [LARGE SCALE GENOMIC DNA]</scope>
    <source>
        <strain evidence="1 2">KCTC 3686</strain>
    </source>
</reference>
<dbReference type="RefSeq" id="WP_115822891.1">
    <property type="nucleotide sequence ID" value="NZ_QUAE01000003.1"/>
</dbReference>
<gene>
    <name evidence="1" type="ORF">DYE48_06305</name>
</gene>
<dbReference type="EMBL" id="QUAE01000003">
    <property type="protein sequence ID" value="REJ10310.1"/>
    <property type="molecule type" value="Genomic_DNA"/>
</dbReference>
<evidence type="ECO:0008006" key="3">
    <source>
        <dbReference type="Google" id="ProtNLM"/>
    </source>
</evidence>
<evidence type="ECO:0000313" key="1">
    <source>
        <dbReference type="EMBL" id="REJ10310.1"/>
    </source>
</evidence>
<dbReference type="AlphaFoldDB" id="A0A3E0JBQ7"/>
<sequence>MKKRLLFVGQREIWNKVERVAGEFPLLSVTPLLEERGIDQGLEQLSLSTFDVVLTPMFESGKVKRKFPEKKVCELTCSPMALNAALTKCLFSQSLNSEGKVSVDYRSKEEIRMQVMEENLPLDHLEIFEHTKEMNVNDIIAHHKRGLENQHVTNIITTHPRVFQAFKALRKEIHLITPTHSCIRKEIQKLVDQWSSLEPSFPYRLEGQKSLKHMKNIGISGATIYRLIGLCRALGRDKMTAAELAKGFSITLRSARRILTTLENHSLAKVIGEEQVVGRGRPRYVYQVDLSSFEEGMTSLPALG</sequence>
<dbReference type="InterPro" id="IPR036390">
    <property type="entry name" value="WH_DNA-bd_sf"/>
</dbReference>
<organism evidence="1 2">
    <name type="scientific">Halobacillus trueperi</name>
    <dbReference type="NCBI Taxonomy" id="156205"/>
    <lineage>
        <taxon>Bacteria</taxon>
        <taxon>Bacillati</taxon>
        <taxon>Bacillota</taxon>
        <taxon>Bacilli</taxon>
        <taxon>Bacillales</taxon>
        <taxon>Bacillaceae</taxon>
        <taxon>Halobacillus</taxon>
    </lineage>
</organism>
<dbReference type="Proteomes" id="UP000256305">
    <property type="component" value="Unassembled WGS sequence"/>
</dbReference>
<accession>A0A3E0JBQ7</accession>
<protein>
    <recommendedName>
        <fullName evidence="3">Transcriptional regulator</fullName>
    </recommendedName>
</protein>
<evidence type="ECO:0000313" key="2">
    <source>
        <dbReference type="Proteomes" id="UP000256305"/>
    </source>
</evidence>
<comment type="caution">
    <text evidence="1">The sequence shown here is derived from an EMBL/GenBank/DDBJ whole genome shotgun (WGS) entry which is preliminary data.</text>
</comment>
<proteinExistence type="predicted"/>